<evidence type="ECO:0000313" key="1">
    <source>
        <dbReference type="EMBL" id="PTH79714.1"/>
    </source>
</evidence>
<dbReference type="EMBL" id="PZKL01000039">
    <property type="protein sequence ID" value="PTH79714.1"/>
    <property type="molecule type" value="Genomic_DNA"/>
</dbReference>
<evidence type="ECO:0000313" key="2">
    <source>
        <dbReference type="Proteomes" id="UP000241986"/>
    </source>
</evidence>
<sequence>MIVARSLCIFISCDLGAVPKARREQALKQQVSLHTPFTEPGYYVNWHRGRAAVWIWDQAALVARAAEAKRYQVVPESALAPSPLPEQVQSADWQRYLSGLHGYEWQRWQNGILIDSRWLPVLQPDASTVIQLSFKQASPLAPRDRQLLGHLACGVVALLLVACMSWQLGSWFRLEQQTNTLLVELDSADEGLITARHARLRAEGLRSQYEARLTLLGQGQSRTLPQLIALLPASVNTLQQYDYQPLRLQLLLQDKAPDPREYVRRLEGITLNGQRLHNVQVKLEGNGTLVRLQADIEVLPRIVQRTTGKES</sequence>
<gene>
    <name evidence="1" type="ORF">DAA48_17505</name>
</gene>
<proteinExistence type="predicted"/>
<accession>A0A2T4MYQ2</accession>
<comment type="caution">
    <text evidence="1">The sequence shown here is derived from an EMBL/GenBank/DDBJ whole genome shotgun (WGS) entry which is preliminary data.</text>
</comment>
<name>A0A2T4MYQ2_AERVE</name>
<protein>
    <submittedName>
        <fullName evidence="1">Uncharacterized protein</fullName>
    </submittedName>
</protein>
<dbReference type="AlphaFoldDB" id="A0A2T4MYQ2"/>
<organism evidence="1 2">
    <name type="scientific">Aeromonas veronii</name>
    <dbReference type="NCBI Taxonomy" id="654"/>
    <lineage>
        <taxon>Bacteria</taxon>
        <taxon>Pseudomonadati</taxon>
        <taxon>Pseudomonadota</taxon>
        <taxon>Gammaproteobacteria</taxon>
        <taxon>Aeromonadales</taxon>
        <taxon>Aeromonadaceae</taxon>
        <taxon>Aeromonas</taxon>
    </lineage>
</organism>
<reference evidence="1 2" key="1">
    <citation type="submission" date="2018-03" db="EMBL/GenBank/DDBJ databases">
        <title>Aeromonas veronii whole genome sequencing and analysis.</title>
        <authorList>
            <person name="Xie H."/>
            <person name="Liu T."/>
            <person name="Wang K."/>
        </authorList>
    </citation>
    <scope>NUCLEOTIDE SEQUENCE [LARGE SCALE GENOMIC DNA]</scope>
    <source>
        <strain evidence="1 2">XH.VA.1</strain>
    </source>
</reference>
<dbReference type="Proteomes" id="UP000241986">
    <property type="component" value="Unassembled WGS sequence"/>
</dbReference>